<protein>
    <submittedName>
        <fullName evidence="1">Uncharacterized protein</fullName>
    </submittedName>
</protein>
<sequence>MAARNSRFLITATPVTIIAHLMGIIATTLVLVWTLHFRDGLSLNSENKQKIFNVHPVLMVIGFIFVAGEAIMAYKTIPGSRKVQRAVHMGLHLVALLVGILGVYAIFKFHREVGIPDMYTLHSWLGMGTICLFGLQWLLGFFSFWFPGAEMSARGKYLPWHIFFGMAIFLLAICTAETGLVQKFIFLGLVHGKEALVVNFIGVAILLFGLAVAFSALLPRYR</sequence>
<evidence type="ECO:0000313" key="2">
    <source>
        <dbReference type="Proteomes" id="UP001234297"/>
    </source>
</evidence>
<accession>A0ACC2MN44</accession>
<dbReference type="Proteomes" id="UP001234297">
    <property type="component" value="Chromosome 2"/>
</dbReference>
<keyword evidence="2" id="KW-1185">Reference proteome</keyword>
<name>A0ACC2MN44_PERAE</name>
<evidence type="ECO:0000313" key="1">
    <source>
        <dbReference type="EMBL" id="KAJ8646820.1"/>
    </source>
</evidence>
<reference evidence="1 2" key="1">
    <citation type="journal article" date="2022" name="Hortic Res">
        <title>A haplotype resolved chromosomal level avocado genome allows analysis of novel avocado genes.</title>
        <authorList>
            <person name="Nath O."/>
            <person name="Fletcher S.J."/>
            <person name="Hayward A."/>
            <person name="Shaw L.M."/>
            <person name="Masouleh A.K."/>
            <person name="Furtado A."/>
            <person name="Henry R.J."/>
            <person name="Mitter N."/>
        </authorList>
    </citation>
    <scope>NUCLEOTIDE SEQUENCE [LARGE SCALE GENOMIC DNA]</scope>
    <source>
        <strain evidence="2">cv. Hass</strain>
    </source>
</reference>
<dbReference type="EMBL" id="CM056810">
    <property type="protein sequence ID" value="KAJ8646820.1"/>
    <property type="molecule type" value="Genomic_DNA"/>
</dbReference>
<organism evidence="1 2">
    <name type="scientific">Persea americana</name>
    <name type="common">Avocado</name>
    <dbReference type="NCBI Taxonomy" id="3435"/>
    <lineage>
        <taxon>Eukaryota</taxon>
        <taxon>Viridiplantae</taxon>
        <taxon>Streptophyta</taxon>
        <taxon>Embryophyta</taxon>
        <taxon>Tracheophyta</taxon>
        <taxon>Spermatophyta</taxon>
        <taxon>Magnoliopsida</taxon>
        <taxon>Magnoliidae</taxon>
        <taxon>Laurales</taxon>
        <taxon>Lauraceae</taxon>
        <taxon>Persea</taxon>
    </lineage>
</organism>
<gene>
    <name evidence="1" type="ORF">MRB53_008568</name>
</gene>
<comment type="caution">
    <text evidence="1">The sequence shown here is derived from an EMBL/GenBank/DDBJ whole genome shotgun (WGS) entry which is preliminary data.</text>
</comment>
<proteinExistence type="predicted"/>